<reference evidence="2 3" key="1">
    <citation type="submission" date="2019-09" db="EMBL/GenBank/DDBJ databases">
        <title>A chromosome-level genome assembly of the Chinese tupelo Nyssa sinensis.</title>
        <authorList>
            <person name="Yang X."/>
            <person name="Kang M."/>
            <person name="Yang Y."/>
            <person name="Xiong H."/>
            <person name="Wang M."/>
            <person name="Zhang Z."/>
            <person name="Wang Z."/>
            <person name="Wu H."/>
            <person name="Ma T."/>
            <person name="Liu J."/>
            <person name="Xi Z."/>
        </authorList>
    </citation>
    <scope>NUCLEOTIDE SEQUENCE [LARGE SCALE GENOMIC DNA]</scope>
    <source>
        <strain evidence="2">J267</strain>
        <tissue evidence="2">Leaf</tissue>
    </source>
</reference>
<accession>A0A5J4ZC10</accession>
<keyword evidence="1" id="KW-0472">Membrane</keyword>
<keyword evidence="1" id="KW-0812">Transmembrane</keyword>
<dbReference type="Proteomes" id="UP000325577">
    <property type="component" value="Linkage Group LG9"/>
</dbReference>
<evidence type="ECO:0000313" key="3">
    <source>
        <dbReference type="Proteomes" id="UP000325577"/>
    </source>
</evidence>
<dbReference type="AlphaFoldDB" id="A0A5J4ZC10"/>
<organism evidence="2 3">
    <name type="scientific">Nyssa sinensis</name>
    <dbReference type="NCBI Taxonomy" id="561372"/>
    <lineage>
        <taxon>Eukaryota</taxon>
        <taxon>Viridiplantae</taxon>
        <taxon>Streptophyta</taxon>
        <taxon>Embryophyta</taxon>
        <taxon>Tracheophyta</taxon>
        <taxon>Spermatophyta</taxon>
        <taxon>Magnoliopsida</taxon>
        <taxon>eudicotyledons</taxon>
        <taxon>Gunneridae</taxon>
        <taxon>Pentapetalae</taxon>
        <taxon>asterids</taxon>
        <taxon>Cornales</taxon>
        <taxon>Nyssaceae</taxon>
        <taxon>Nyssa</taxon>
    </lineage>
</organism>
<evidence type="ECO:0000313" key="2">
    <source>
        <dbReference type="EMBL" id="KAA8516145.1"/>
    </source>
</evidence>
<keyword evidence="1" id="KW-1133">Transmembrane helix</keyword>
<name>A0A5J4ZC10_9ASTE</name>
<gene>
    <name evidence="2" type="ORF">F0562_019324</name>
</gene>
<protein>
    <submittedName>
        <fullName evidence="2">Uncharacterized protein</fullName>
    </submittedName>
</protein>
<keyword evidence="3" id="KW-1185">Reference proteome</keyword>
<dbReference type="EMBL" id="CM018052">
    <property type="protein sequence ID" value="KAA8516145.1"/>
    <property type="molecule type" value="Genomic_DNA"/>
</dbReference>
<sequence length="114" mass="12710">MTIGMHAEEVMDVKFNTICVLIEGNGFSPEFLGFQAMPDAPIASVDSVGDAVVRRRFAPHYTHQFSGNPDKHCHKVMGAINMTTQLFLFLLKLLSFLYLVFFFGESAGDHLLRG</sequence>
<evidence type="ECO:0000256" key="1">
    <source>
        <dbReference type="SAM" id="Phobius"/>
    </source>
</evidence>
<proteinExistence type="predicted"/>
<feature type="transmembrane region" description="Helical" evidence="1">
    <location>
        <begin position="86"/>
        <end position="104"/>
    </location>
</feature>